<sequence>MSVETYKLMGVFHIQTTVVRSQPSSVVIVPRSVFLVPSASSSFSVSPCCLLDCIYPQFVFSLLSSLSRDEGRDAHACMCTWVCRCTDCIRIDLLVLKSREKPICPLPQK</sequence>
<accession>A0A8C6G6W0</accession>
<evidence type="ECO:0000313" key="1">
    <source>
        <dbReference type="Ensembl" id="ENSMSIP00000001238.1"/>
    </source>
</evidence>
<protein>
    <submittedName>
        <fullName evidence="1">Uncharacterized protein</fullName>
    </submittedName>
</protein>
<reference evidence="1" key="2">
    <citation type="submission" date="2025-09" db="UniProtKB">
        <authorList>
            <consortium name="Ensembl"/>
        </authorList>
    </citation>
    <scope>IDENTIFICATION</scope>
</reference>
<dbReference type="Ensembl" id="ENSMSIT00000001584.1">
    <property type="protein sequence ID" value="ENSMSIP00000001238.1"/>
    <property type="gene ID" value="ENSMSIG00000001219.1"/>
</dbReference>
<dbReference type="AlphaFoldDB" id="A0A8C6G6W0"/>
<reference evidence="1" key="1">
    <citation type="submission" date="2025-08" db="UniProtKB">
        <authorList>
            <consortium name="Ensembl"/>
        </authorList>
    </citation>
    <scope>IDENTIFICATION</scope>
</reference>
<dbReference type="Proteomes" id="UP000694415">
    <property type="component" value="Unplaced"/>
</dbReference>
<organism evidence="1 2">
    <name type="scientific">Mus spicilegus</name>
    <name type="common">Mound-building mouse</name>
    <dbReference type="NCBI Taxonomy" id="10103"/>
    <lineage>
        <taxon>Eukaryota</taxon>
        <taxon>Metazoa</taxon>
        <taxon>Chordata</taxon>
        <taxon>Craniata</taxon>
        <taxon>Vertebrata</taxon>
        <taxon>Euteleostomi</taxon>
        <taxon>Mammalia</taxon>
        <taxon>Eutheria</taxon>
        <taxon>Euarchontoglires</taxon>
        <taxon>Glires</taxon>
        <taxon>Rodentia</taxon>
        <taxon>Myomorpha</taxon>
        <taxon>Muroidea</taxon>
        <taxon>Muridae</taxon>
        <taxon>Murinae</taxon>
        <taxon>Mus</taxon>
        <taxon>Mus</taxon>
    </lineage>
</organism>
<proteinExistence type="predicted"/>
<keyword evidence="2" id="KW-1185">Reference proteome</keyword>
<evidence type="ECO:0000313" key="2">
    <source>
        <dbReference type="Proteomes" id="UP000694415"/>
    </source>
</evidence>
<name>A0A8C6G6W0_MUSSI</name>